<name>A0A0A3Z3F3_9GAMM</name>
<dbReference type="PANTHER" id="PTHR30086:SF14">
    <property type="entry name" value="HOMOSERINE_HOMOSERINE LACTONE EFFLUX PROTEIN"/>
    <property type="match status" value="1"/>
</dbReference>
<feature type="transmembrane region" description="Helical" evidence="7">
    <location>
        <begin position="64"/>
        <end position="85"/>
    </location>
</feature>
<evidence type="ECO:0000256" key="6">
    <source>
        <dbReference type="ARBA" id="ARBA00023136"/>
    </source>
</evidence>
<comment type="caution">
    <text evidence="8">The sequence shown here is derived from an EMBL/GenBank/DDBJ whole genome shotgun (WGS) entry which is preliminary data.</text>
</comment>
<dbReference type="GO" id="GO:0005886">
    <property type="term" value="C:plasma membrane"/>
    <property type="evidence" value="ECO:0007669"/>
    <property type="project" value="UniProtKB-SubCell"/>
</dbReference>
<keyword evidence="5 7" id="KW-1133">Transmembrane helix</keyword>
<dbReference type="OrthoDB" id="9804822at2"/>
<evidence type="ECO:0000256" key="1">
    <source>
        <dbReference type="ARBA" id="ARBA00004651"/>
    </source>
</evidence>
<accession>A0A0A3Z3F3</accession>
<reference evidence="8 9" key="1">
    <citation type="submission" date="2014-10" db="EMBL/GenBank/DDBJ databases">
        <title>Genome sequence of Erwinia typographi M043b.</title>
        <authorList>
            <person name="Chan K.-G."/>
            <person name="Tan W.-S."/>
        </authorList>
    </citation>
    <scope>NUCLEOTIDE SEQUENCE [LARGE SCALE GENOMIC DNA]</scope>
    <source>
        <strain evidence="8 9">M043b</strain>
    </source>
</reference>
<dbReference type="PIRSF" id="PIRSF006324">
    <property type="entry name" value="LeuE"/>
    <property type="match status" value="1"/>
</dbReference>
<dbReference type="STRING" id="371042.NG99_14890"/>
<evidence type="ECO:0000256" key="2">
    <source>
        <dbReference type="ARBA" id="ARBA00007928"/>
    </source>
</evidence>
<dbReference type="EMBL" id="JRUQ01000041">
    <property type="protein sequence ID" value="KGT92284.1"/>
    <property type="molecule type" value="Genomic_DNA"/>
</dbReference>
<keyword evidence="6 7" id="KW-0472">Membrane</keyword>
<comment type="similarity">
    <text evidence="2">Belongs to the Rht family.</text>
</comment>
<feature type="transmembrane region" description="Helical" evidence="7">
    <location>
        <begin position="188"/>
        <end position="208"/>
    </location>
</feature>
<dbReference type="RefSeq" id="WP_034894405.1">
    <property type="nucleotide sequence ID" value="NZ_JRUQ01000041.1"/>
</dbReference>
<dbReference type="AlphaFoldDB" id="A0A0A3Z3F3"/>
<sequence>MNLPLWLAYTGIIATLIAIPGPSALINMTHGLRYGRRSALATVLGGVFSALTLMTASALGLGAILAASTTAFTVLKVVGAAYLIWLGISAWRDNSHAESVATPEQTEEHPSRLKLFRKGYMVGISNPKDLLFFAALFPNFIDASQPHAVQFATLAVTWAAIDFSLMFAYACAGRRLSPVFSNPKRLRILNRSTGMLFVFAGSALAVSAR</sequence>
<keyword evidence="9" id="KW-1185">Reference proteome</keyword>
<dbReference type="Pfam" id="PF01810">
    <property type="entry name" value="LysE"/>
    <property type="match status" value="1"/>
</dbReference>
<evidence type="ECO:0000313" key="8">
    <source>
        <dbReference type="EMBL" id="KGT92284.1"/>
    </source>
</evidence>
<evidence type="ECO:0000256" key="4">
    <source>
        <dbReference type="ARBA" id="ARBA00022692"/>
    </source>
</evidence>
<feature type="transmembrane region" description="Helical" evidence="7">
    <location>
        <begin position="120"/>
        <end position="141"/>
    </location>
</feature>
<keyword evidence="3" id="KW-1003">Cell membrane</keyword>
<organism evidence="8 9">
    <name type="scientific">Erwinia typographi</name>
    <dbReference type="NCBI Taxonomy" id="371042"/>
    <lineage>
        <taxon>Bacteria</taxon>
        <taxon>Pseudomonadati</taxon>
        <taxon>Pseudomonadota</taxon>
        <taxon>Gammaproteobacteria</taxon>
        <taxon>Enterobacterales</taxon>
        <taxon>Erwiniaceae</taxon>
        <taxon>Erwinia</taxon>
    </lineage>
</organism>
<feature type="transmembrane region" description="Helical" evidence="7">
    <location>
        <begin position="38"/>
        <end position="58"/>
    </location>
</feature>
<comment type="subcellular location">
    <subcellularLocation>
        <location evidence="1">Cell membrane</location>
        <topology evidence="1">Multi-pass membrane protein</topology>
    </subcellularLocation>
</comment>
<feature type="transmembrane region" description="Helical" evidence="7">
    <location>
        <begin position="147"/>
        <end position="168"/>
    </location>
</feature>
<proteinExistence type="inferred from homology"/>
<evidence type="ECO:0000313" key="9">
    <source>
        <dbReference type="Proteomes" id="UP000030351"/>
    </source>
</evidence>
<gene>
    <name evidence="8" type="ORF">NG99_14890</name>
</gene>
<evidence type="ECO:0000256" key="7">
    <source>
        <dbReference type="SAM" id="Phobius"/>
    </source>
</evidence>
<dbReference type="eggNOG" id="COG1280">
    <property type="taxonomic scope" value="Bacteria"/>
</dbReference>
<evidence type="ECO:0000256" key="5">
    <source>
        <dbReference type="ARBA" id="ARBA00022989"/>
    </source>
</evidence>
<feature type="transmembrane region" description="Helical" evidence="7">
    <location>
        <begin position="6"/>
        <end position="26"/>
    </location>
</feature>
<keyword evidence="4 7" id="KW-0812">Transmembrane</keyword>
<dbReference type="InterPro" id="IPR001123">
    <property type="entry name" value="LeuE-type"/>
</dbReference>
<protein>
    <submittedName>
        <fullName evidence="8">Amino acid transporter</fullName>
    </submittedName>
</protein>
<evidence type="ECO:0000256" key="3">
    <source>
        <dbReference type="ARBA" id="ARBA00022475"/>
    </source>
</evidence>
<dbReference type="GO" id="GO:0042970">
    <property type="term" value="F:homoserine transmembrane transporter activity"/>
    <property type="evidence" value="ECO:0007669"/>
    <property type="project" value="TreeGrafter"/>
</dbReference>
<dbReference type="PANTHER" id="PTHR30086">
    <property type="entry name" value="ARGININE EXPORTER PROTEIN ARGO"/>
    <property type="match status" value="1"/>
</dbReference>
<dbReference type="Proteomes" id="UP000030351">
    <property type="component" value="Unassembled WGS sequence"/>
</dbReference>